<proteinExistence type="inferred from homology"/>
<comment type="caution">
    <text evidence="5">The sequence shown here is derived from an EMBL/GenBank/DDBJ whole genome shotgun (WGS) entry which is preliminary data.</text>
</comment>
<evidence type="ECO:0000313" key="6">
    <source>
        <dbReference type="Proteomes" id="UP000036850"/>
    </source>
</evidence>
<dbReference type="Gene3D" id="3.40.190.10">
    <property type="entry name" value="Periplasmic binding protein-like II"/>
    <property type="match status" value="2"/>
</dbReference>
<gene>
    <name evidence="5" type="ORF">AC626_10720</name>
</gene>
<keyword evidence="2" id="KW-0732">Signal</keyword>
<dbReference type="PATRIC" id="fig|43658.6.peg.1216"/>
<keyword evidence="3" id="KW-0472">Membrane</keyword>
<reference evidence="6" key="1">
    <citation type="submission" date="2015-07" db="EMBL/GenBank/DDBJ databases">
        <title>Draft genome sequence of a Pseudoalteromonas rubra strain, OCN096, isolated from Kaneohe Bay, Oahu, Hawaii.</title>
        <authorList>
            <person name="Beurmann S."/>
            <person name="Ushijima B."/>
            <person name="Belcaid M."/>
            <person name="Callahan S.M."/>
            <person name="Aeby G.S."/>
        </authorList>
    </citation>
    <scope>NUCLEOTIDE SEQUENCE [LARGE SCALE GENOMIC DNA]</scope>
    <source>
        <strain evidence="6">OCN096</strain>
    </source>
</reference>
<dbReference type="EMBL" id="LFZX01000069">
    <property type="protein sequence ID" value="KNC67444.1"/>
    <property type="molecule type" value="Genomic_DNA"/>
</dbReference>
<feature type="transmembrane region" description="Helical" evidence="3">
    <location>
        <begin position="21"/>
        <end position="38"/>
    </location>
</feature>
<feature type="domain" description="Solute-binding protein family 3/N-terminal" evidence="4">
    <location>
        <begin position="49"/>
        <end position="275"/>
    </location>
</feature>
<evidence type="ECO:0000256" key="3">
    <source>
        <dbReference type="SAM" id="Phobius"/>
    </source>
</evidence>
<dbReference type="SUPFAM" id="SSF53850">
    <property type="entry name" value="Periplasmic binding protein-like II"/>
    <property type="match status" value="1"/>
</dbReference>
<dbReference type="SMART" id="SM00062">
    <property type="entry name" value="PBPb"/>
    <property type="match status" value="1"/>
</dbReference>
<keyword evidence="3" id="KW-1133">Transmembrane helix</keyword>
<dbReference type="PANTHER" id="PTHR35936">
    <property type="entry name" value="MEMBRANE-BOUND LYTIC MUREIN TRANSGLYCOSYLASE F"/>
    <property type="match status" value="1"/>
</dbReference>
<evidence type="ECO:0000256" key="2">
    <source>
        <dbReference type="ARBA" id="ARBA00022729"/>
    </source>
</evidence>
<sequence length="278" mass="32066">MAITKRYRSENKQVRVVGIRLYLRMWCFFIAGAFFYGSQVSAQQSCTGEVKIGVVADWPPLTAVDERGAYGLDVEIARKVFAQLNMCPRFLRLPTSARSLDQLGKGTVDVLLMVSYVRERAKLGVFSAPYRWEKMRLFSLRQPRMAIDLKALLRLGYRIGLSIGSYYGEELKNLAENPNFGHLLVGISGSPQRIEMLAKKRVDFIIEDEILGRFMARKLGIKNFYIWDYPVHNNQVHFLLRKGLFDAAQLARFNDTIERLRPDIDELVERYTHHSVPR</sequence>
<dbReference type="Proteomes" id="UP000036850">
    <property type="component" value="Unassembled WGS sequence"/>
</dbReference>
<protein>
    <recommendedName>
        <fullName evidence="4">Solute-binding protein family 3/N-terminal domain-containing protein</fullName>
    </recommendedName>
</protein>
<name>A0A0L0ESQ4_9GAMM</name>
<evidence type="ECO:0000259" key="4">
    <source>
        <dbReference type="SMART" id="SM00062"/>
    </source>
</evidence>
<dbReference type="OrthoDB" id="7304968at2"/>
<evidence type="ECO:0000313" key="5">
    <source>
        <dbReference type="EMBL" id="KNC67444.1"/>
    </source>
</evidence>
<keyword evidence="3" id="KW-0812">Transmembrane</keyword>
<dbReference type="InterPro" id="IPR001638">
    <property type="entry name" value="Solute-binding_3/MltF_N"/>
</dbReference>
<dbReference type="PANTHER" id="PTHR35936:SF19">
    <property type="entry name" value="AMINO-ACID-BINDING PROTEIN YXEM-RELATED"/>
    <property type="match status" value="1"/>
</dbReference>
<dbReference type="Pfam" id="PF00497">
    <property type="entry name" value="SBP_bac_3"/>
    <property type="match status" value="1"/>
</dbReference>
<comment type="similarity">
    <text evidence="1">Belongs to the bacterial solute-binding protein 3 family.</text>
</comment>
<evidence type="ECO:0000256" key="1">
    <source>
        <dbReference type="ARBA" id="ARBA00010333"/>
    </source>
</evidence>
<dbReference type="AlphaFoldDB" id="A0A0L0ESQ4"/>
<organism evidence="5 6">
    <name type="scientific">Pseudoalteromonas rubra</name>
    <dbReference type="NCBI Taxonomy" id="43658"/>
    <lineage>
        <taxon>Bacteria</taxon>
        <taxon>Pseudomonadati</taxon>
        <taxon>Pseudomonadota</taxon>
        <taxon>Gammaproteobacteria</taxon>
        <taxon>Alteromonadales</taxon>
        <taxon>Pseudoalteromonadaceae</taxon>
        <taxon>Pseudoalteromonas</taxon>
    </lineage>
</organism>
<accession>A0A0L0ESQ4</accession>